<keyword evidence="4 6" id="KW-1133">Transmembrane helix</keyword>
<keyword evidence="3 6" id="KW-0812">Transmembrane</keyword>
<gene>
    <name evidence="7" type="ORF">LB452_09015</name>
</gene>
<protein>
    <submittedName>
        <fullName evidence="7">YihY/virulence factor BrkB family protein</fullName>
    </submittedName>
</protein>
<evidence type="ECO:0000313" key="8">
    <source>
        <dbReference type="Proteomes" id="UP001199314"/>
    </source>
</evidence>
<keyword evidence="5 6" id="KW-0472">Membrane</keyword>
<dbReference type="PANTHER" id="PTHR30213">
    <property type="entry name" value="INNER MEMBRANE PROTEIN YHJD"/>
    <property type="match status" value="1"/>
</dbReference>
<evidence type="ECO:0000256" key="5">
    <source>
        <dbReference type="ARBA" id="ARBA00023136"/>
    </source>
</evidence>
<dbReference type="Pfam" id="PF03631">
    <property type="entry name" value="Virul_fac_BrkB"/>
    <property type="match status" value="1"/>
</dbReference>
<feature type="transmembrane region" description="Helical" evidence="6">
    <location>
        <begin position="272"/>
        <end position="300"/>
    </location>
</feature>
<name>A0ABS7XJB3_9FLAO</name>
<feature type="transmembrane region" description="Helical" evidence="6">
    <location>
        <begin position="116"/>
        <end position="137"/>
    </location>
</feature>
<dbReference type="EMBL" id="JAIQZE010000009">
    <property type="protein sequence ID" value="MBZ9779062.1"/>
    <property type="molecule type" value="Genomic_DNA"/>
</dbReference>
<dbReference type="PIRSF" id="PIRSF035875">
    <property type="entry name" value="RNase_BN"/>
    <property type="match status" value="1"/>
</dbReference>
<feature type="transmembrane region" description="Helical" evidence="6">
    <location>
        <begin position="163"/>
        <end position="186"/>
    </location>
</feature>
<sequence>MLAEVAMFIFTFASMFSEIKRRIKKVLELKYVKILVDSIKDFTSNDSMSFAAGTAFYTIFSLPALLIIILNLGASLYERSEIREELFSQITSLAGDESRQTLESILENFAFNADSAISATIGISILIFSATTVFVSLQRGINHIWHIKPIPNRGYVKLAFDRLLSFSIVLVIGFILIVSLILDAIVSYSFGKLDNLLPDINLELISIAQIIISQLILIVIFALMYKILPDAKVRWKDTWAGAMVTALLFIVGKFLIGLYMGTNDLSSTYGAAGSLVILLIWIYYSVVIFLFGAQVTYYIARNIGGGVKPKKEAVRVEEVEVEE</sequence>
<dbReference type="InterPro" id="IPR017039">
    <property type="entry name" value="Virul_fac_BrkB"/>
</dbReference>
<dbReference type="RefSeq" id="WP_224461410.1">
    <property type="nucleotide sequence ID" value="NZ_JAIQZE010000009.1"/>
</dbReference>
<accession>A0ABS7XJB3</accession>
<dbReference type="PANTHER" id="PTHR30213:SF1">
    <property type="entry name" value="INNER MEMBRANE PROTEIN YHJD"/>
    <property type="match status" value="1"/>
</dbReference>
<comment type="caution">
    <text evidence="7">The sequence shown here is derived from an EMBL/GenBank/DDBJ whole genome shotgun (WGS) entry which is preliminary data.</text>
</comment>
<reference evidence="8" key="1">
    <citation type="submission" date="2023-07" db="EMBL/GenBank/DDBJ databases">
        <title>Novel species isolated from saline lakes on Tibetan Plateau.</title>
        <authorList>
            <person name="Lu H."/>
        </authorList>
    </citation>
    <scope>NUCLEOTIDE SEQUENCE [LARGE SCALE GENOMIC DNA]</scope>
    <source>
        <strain evidence="8">CAK8W</strain>
    </source>
</reference>
<evidence type="ECO:0000256" key="3">
    <source>
        <dbReference type="ARBA" id="ARBA00022692"/>
    </source>
</evidence>
<dbReference type="Proteomes" id="UP001199314">
    <property type="component" value="Unassembled WGS sequence"/>
</dbReference>
<comment type="subcellular location">
    <subcellularLocation>
        <location evidence="1">Cell membrane</location>
        <topology evidence="1">Multi-pass membrane protein</topology>
    </subcellularLocation>
</comment>
<feature type="transmembrane region" description="Helical" evidence="6">
    <location>
        <begin position="55"/>
        <end position="77"/>
    </location>
</feature>
<proteinExistence type="predicted"/>
<organism evidence="7 8">
    <name type="scientific">Psychroflexus longus</name>
    <dbReference type="NCBI Taxonomy" id="2873596"/>
    <lineage>
        <taxon>Bacteria</taxon>
        <taxon>Pseudomonadati</taxon>
        <taxon>Bacteroidota</taxon>
        <taxon>Flavobacteriia</taxon>
        <taxon>Flavobacteriales</taxon>
        <taxon>Flavobacteriaceae</taxon>
        <taxon>Psychroflexus</taxon>
    </lineage>
</organism>
<feature type="transmembrane region" description="Helical" evidence="6">
    <location>
        <begin position="206"/>
        <end position="228"/>
    </location>
</feature>
<evidence type="ECO:0000256" key="2">
    <source>
        <dbReference type="ARBA" id="ARBA00022475"/>
    </source>
</evidence>
<evidence type="ECO:0000256" key="6">
    <source>
        <dbReference type="SAM" id="Phobius"/>
    </source>
</evidence>
<evidence type="ECO:0000256" key="4">
    <source>
        <dbReference type="ARBA" id="ARBA00022989"/>
    </source>
</evidence>
<dbReference type="NCBIfam" id="TIGR00765">
    <property type="entry name" value="yihY_not_rbn"/>
    <property type="match status" value="1"/>
</dbReference>
<feature type="transmembrane region" description="Helical" evidence="6">
    <location>
        <begin position="240"/>
        <end position="260"/>
    </location>
</feature>
<keyword evidence="2" id="KW-1003">Cell membrane</keyword>
<evidence type="ECO:0000256" key="1">
    <source>
        <dbReference type="ARBA" id="ARBA00004651"/>
    </source>
</evidence>
<evidence type="ECO:0000313" key="7">
    <source>
        <dbReference type="EMBL" id="MBZ9779062.1"/>
    </source>
</evidence>
<keyword evidence="8" id="KW-1185">Reference proteome</keyword>